<dbReference type="Proteomes" id="UP000607796">
    <property type="component" value="Unassembled WGS sequence"/>
</dbReference>
<name>A0ABR9WZ09_9RHOB</name>
<gene>
    <name evidence="1" type="ORF">IQ782_06790</name>
</gene>
<protein>
    <submittedName>
        <fullName evidence="1">Transcriptional regulator</fullName>
    </submittedName>
</protein>
<dbReference type="EMBL" id="JADFFK010000004">
    <property type="protein sequence ID" value="MBE9636540.1"/>
    <property type="molecule type" value="Genomic_DNA"/>
</dbReference>
<evidence type="ECO:0000313" key="2">
    <source>
        <dbReference type="Proteomes" id="UP000607796"/>
    </source>
</evidence>
<keyword evidence="2" id="KW-1185">Reference proteome</keyword>
<evidence type="ECO:0000313" key="1">
    <source>
        <dbReference type="EMBL" id="MBE9636540.1"/>
    </source>
</evidence>
<organism evidence="1 2">
    <name type="scientific">Salipiger mangrovisoli</name>
    <dbReference type="NCBI Taxonomy" id="2865933"/>
    <lineage>
        <taxon>Bacteria</taxon>
        <taxon>Pseudomonadati</taxon>
        <taxon>Pseudomonadota</taxon>
        <taxon>Alphaproteobacteria</taxon>
        <taxon>Rhodobacterales</taxon>
        <taxon>Roseobacteraceae</taxon>
        <taxon>Salipiger</taxon>
    </lineage>
</organism>
<reference evidence="1 2" key="1">
    <citation type="journal article" date="2021" name="Int. J. Syst. Evol. Microbiol.">
        <title>Salipiger mangrovisoli sp. nov., isolated from mangrove soil and the proposal for the reclassification of Paraphaeobacter pallidus as Salipiger pallidus comb. nov.</title>
        <authorList>
            <person name="Du J."/>
            <person name="Liu Y."/>
            <person name="Pei T."/>
            <person name="Deng M.R."/>
            <person name="Zhu H."/>
        </authorList>
    </citation>
    <scope>NUCLEOTIDE SEQUENCE [LARGE SCALE GENOMIC DNA]</scope>
    <source>
        <strain evidence="1 2">6D45A</strain>
    </source>
</reference>
<proteinExistence type="predicted"/>
<accession>A0ABR9WZ09</accession>
<dbReference type="RefSeq" id="WP_194133871.1">
    <property type="nucleotide sequence ID" value="NZ_JADFFK010000004.1"/>
</dbReference>
<sequence>MPNLITANDVCARLGGVTKMTLWRYLNDEEMAFPKPIYIRTRRYWKEADLAEWIEGCATNA</sequence>
<comment type="caution">
    <text evidence="1">The sequence shown here is derived from an EMBL/GenBank/DDBJ whole genome shotgun (WGS) entry which is preliminary data.</text>
</comment>